<evidence type="ECO:0000256" key="1">
    <source>
        <dbReference type="ARBA" id="ARBA00022741"/>
    </source>
</evidence>
<keyword evidence="4" id="KW-1133">Transmembrane helix</keyword>
<dbReference type="InterPro" id="IPR029000">
    <property type="entry name" value="Cyclophilin-like_dom_sf"/>
</dbReference>
<keyword evidence="4" id="KW-0812">Transmembrane</keyword>
<dbReference type="SUPFAM" id="SSF160467">
    <property type="entry name" value="PH0987 N-terminal domain-like"/>
    <property type="match status" value="1"/>
</dbReference>
<dbReference type="PANTHER" id="PTHR34698:SF2">
    <property type="entry name" value="5-OXOPROLINASE SUBUNIT B"/>
    <property type="match status" value="1"/>
</dbReference>
<evidence type="ECO:0000256" key="2">
    <source>
        <dbReference type="ARBA" id="ARBA00022801"/>
    </source>
</evidence>
<evidence type="ECO:0000256" key="3">
    <source>
        <dbReference type="ARBA" id="ARBA00022840"/>
    </source>
</evidence>
<comment type="caution">
    <text evidence="6">The sequence shown here is derived from an EMBL/GenBank/DDBJ whole genome shotgun (WGS) entry which is preliminary data.</text>
</comment>
<dbReference type="Gene3D" id="2.40.100.10">
    <property type="entry name" value="Cyclophilin-like"/>
    <property type="match status" value="1"/>
</dbReference>
<dbReference type="RefSeq" id="WP_147231691.1">
    <property type="nucleotide sequence ID" value="NZ_VOSB01000013.1"/>
</dbReference>
<keyword evidence="4" id="KW-0472">Membrane</keyword>
<proteinExistence type="predicted"/>
<dbReference type="EMBL" id="VOSB01000013">
    <property type="protein sequence ID" value="TXE17350.1"/>
    <property type="molecule type" value="Genomic_DNA"/>
</dbReference>
<dbReference type="OrthoDB" id="9778567at2"/>
<evidence type="ECO:0000259" key="5">
    <source>
        <dbReference type="SMART" id="SM00796"/>
    </source>
</evidence>
<dbReference type="Proteomes" id="UP000321938">
    <property type="component" value="Unassembled WGS sequence"/>
</dbReference>
<dbReference type="Gene3D" id="3.30.1360.40">
    <property type="match status" value="1"/>
</dbReference>
<dbReference type="InterPro" id="IPR003833">
    <property type="entry name" value="CT_C_D"/>
</dbReference>
<evidence type="ECO:0000313" key="6">
    <source>
        <dbReference type="EMBL" id="TXE17350.1"/>
    </source>
</evidence>
<dbReference type="PANTHER" id="PTHR34698">
    <property type="entry name" value="5-OXOPROLINASE SUBUNIT B"/>
    <property type="match status" value="1"/>
</dbReference>
<name>A0A5C7B9P8_9FLAO</name>
<dbReference type="STRING" id="1123037.GCA_000425305_01177"/>
<protein>
    <submittedName>
        <fullName evidence="6">5-oxoprolinase subunit PxpB</fullName>
        <ecNumber evidence="6">3.5.2.9</ecNumber>
    </submittedName>
</protein>
<keyword evidence="1" id="KW-0547">Nucleotide-binding</keyword>
<keyword evidence="2 6" id="KW-0378">Hydrolase</keyword>
<dbReference type="EC" id="3.5.2.9" evidence="6"/>
<dbReference type="InterPro" id="IPR010016">
    <property type="entry name" value="PxpB"/>
</dbReference>
<dbReference type="AlphaFoldDB" id="A0A5C7B9P8"/>
<feature type="transmembrane region" description="Helical" evidence="4">
    <location>
        <begin position="128"/>
        <end position="146"/>
    </location>
</feature>
<evidence type="ECO:0000313" key="7">
    <source>
        <dbReference type="Proteomes" id="UP000321938"/>
    </source>
</evidence>
<evidence type="ECO:0000256" key="4">
    <source>
        <dbReference type="SAM" id="Phobius"/>
    </source>
</evidence>
<gene>
    <name evidence="6" type="primary">pxpB</name>
    <name evidence="6" type="ORF">ES692_10235</name>
</gene>
<dbReference type="GO" id="GO:0005524">
    <property type="term" value="F:ATP binding"/>
    <property type="evidence" value="ECO:0007669"/>
    <property type="project" value="UniProtKB-KW"/>
</dbReference>
<accession>A0A5C7B9P8</accession>
<reference evidence="6 7" key="1">
    <citation type="submission" date="2019-08" db="EMBL/GenBank/DDBJ databases">
        <title>Genome of Psychroserpens burtonensis ACAM 167.</title>
        <authorList>
            <person name="Bowman J.P."/>
        </authorList>
    </citation>
    <scope>NUCLEOTIDE SEQUENCE [LARGE SCALE GENOMIC DNA]</scope>
    <source>
        <strain evidence="6 7">ACAM 167</strain>
    </source>
</reference>
<keyword evidence="3" id="KW-0067">ATP-binding</keyword>
<dbReference type="SMART" id="SM00796">
    <property type="entry name" value="AHS1"/>
    <property type="match status" value="1"/>
</dbReference>
<sequence length="243" mass="27996">MDFELTYRRFSERSILVEWPQEINEDILEDMLFYKNSILNFSNKSIVQVNNAYFSMLIIYELTIDNLNDEFLSLKRHYLKRNITKKLRSKLFKIPVCYDDEFGLDLKVISEGKKIAISELIRQHTEPIYTVFFIGFLPGFLYLGGLNKGLHFPRKKSPRLQIKKGAVAIGGEQTGIYPNESPGGWNIIGNSPVDLFLPKKKEPCFAKPGDKIKFTPISRTEYQSIVLQIEQGVYAIESEVIDG</sequence>
<dbReference type="SUPFAM" id="SSF50891">
    <property type="entry name" value="Cyclophilin-like"/>
    <property type="match status" value="1"/>
</dbReference>
<dbReference type="NCBIfam" id="TIGR00370">
    <property type="entry name" value="5-oxoprolinase subunit PxpB"/>
    <property type="match status" value="1"/>
</dbReference>
<keyword evidence="7" id="KW-1185">Reference proteome</keyword>
<dbReference type="Pfam" id="PF02682">
    <property type="entry name" value="CT_C_D"/>
    <property type="match status" value="1"/>
</dbReference>
<feature type="domain" description="Carboxyltransferase" evidence="5">
    <location>
        <begin position="5"/>
        <end position="206"/>
    </location>
</feature>
<organism evidence="6 7">
    <name type="scientific">Psychroserpens burtonensis</name>
    <dbReference type="NCBI Taxonomy" id="49278"/>
    <lineage>
        <taxon>Bacteria</taxon>
        <taxon>Pseudomonadati</taxon>
        <taxon>Bacteroidota</taxon>
        <taxon>Flavobacteriia</taxon>
        <taxon>Flavobacteriales</taxon>
        <taxon>Flavobacteriaceae</taxon>
        <taxon>Psychroserpens</taxon>
    </lineage>
</organism>
<dbReference type="GO" id="GO:0017168">
    <property type="term" value="F:5-oxoprolinase (ATP-hydrolyzing) activity"/>
    <property type="evidence" value="ECO:0007669"/>
    <property type="project" value="UniProtKB-EC"/>
</dbReference>